<evidence type="ECO:0000313" key="2">
    <source>
        <dbReference type="Proteomes" id="UP000515152"/>
    </source>
</evidence>
<dbReference type="Proteomes" id="UP000515152">
    <property type="component" value="Chromosome 11"/>
</dbReference>
<feature type="signal peptide" evidence="1">
    <location>
        <begin position="1"/>
        <end position="21"/>
    </location>
</feature>
<dbReference type="PANTHER" id="PTHR37366:SF1">
    <property type="entry name" value="SPERM ACROSOME MEMBRANE-ASSOCIATED PROTEIN 6"/>
    <property type="match status" value="1"/>
</dbReference>
<dbReference type="PANTHER" id="PTHR37366">
    <property type="entry name" value="SPERM ACROSOME MEMBRANE-ASSOCIATED PROTEIN 6"/>
    <property type="match status" value="1"/>
</dbReference>
<dbReference type="RefSeq" id="XP_042565172.1">
    <property type="nucleotide sequence ID" value="XM_042709238.1"/>
</dbReference>
<proteinExistence type="predicted"/>
<dbReference type="GeneID" id="122133312"/>
<sequence>MFKLIFCLVCASVTVSPSSSCLQCFVDPNDAVRMCWGYIIIEHDVRNIGECMRMVDRIFNHNKTVMDAGRVGRGHDQKLKDIMLAQIMPMVEEFDQKTHDENVYEARLRAAAEHFIAQASQLPRASGCVPPCGFQVEGSVYSCRGCQYESCEYPLDCPGEG</sequence>
<dbReference type="AlphaFoldDB" id="A0A8M1KMS0"/>
<evidence type="ECO:0000313" key="3">
    <source>
        <dbReference type="RefSeq" id="XP_042565172.1"/>
    </source>
</evidence>
<name>A0A8M1KMS0_CLUHA</name>
<dbReference type="GO" id="GO:0007342">
    <property type="term" value="P:fusion of sperm to egg plasma membrane involved in single fertilization"/>
    <property type="evidence" value="ECO:0007669"/>
    <property type="project" value="InterPro"/>
</dbReference>
<dbReference type="OrthoDB" id="8960581at2759"/>
<dbReference type="KEGG" id="char:122133312"/>
<dbReference type="InterPro" id="IPR034549">
    <property type="entry name" value="SPACA6"/>
</dbReference>
<keyword evidence="2" id="KW-1185">Reference proteome</keyword>
<protein>
    <submittedName>
        <fullName evidence="3">Sperm acrosome membrane-associated protein 6-like</fullName>
    </submittedName>
</protein>
<feature type="chain" id="PRO_5035419547" evidence="1">
    <location>
        <begin position="22"/>
        <end position="161"/>
    </location>
</feature>
<evidence type="ECO:0000256" key="1">
    <source>
        <dbReference type="SAM" id="SignalP"/>
    </source>
</evidence>
<gene>
    <name evidence="3" type="primary">LOC122133312</name>
</gene>
<keyword evidence="1" id="KW-0732">Signal</keyword>
<organism evidence="2 3">
    <name type="scientific">Clupea harengus</name>
    <name type="common">Atlantic herring</name>
    <dbReference type="NCBI Taxonomy" id="7950"/>
    <lineage>
        <taxon>Eukaryota</taxon>
        <taxon>Metazoa</taxon>
        <taxon>Chordata</taxon>
        <taxon>Craniata</taxon>
        <taxon>Vertebrata</taxon>
        <taxon>Euteleostomi</taxon>
        <taxon>Actinopterygii</taxon>
        <taxon>Neopterygii</taxon>
        <taxon>Teleostei</taxon>
        <taxon>Clupei</taxon>
        <taxon>Clupeiformes</taxon>
        <taxon>Clupeoidei</taxon>
        <taxon>Clupeidae</taxon>
        <taxon>Clupea</taxon>
    </lineage>
</organism>
<reference evidence="3" key="1">
    <citation type="submission" date="2025-08" db="UniProtKB">
        <authorList>
            <consortium name="RefSeq"/>
        </authorList>
    </citation>
    <scope>IDENTIFICATION</scope>
</reference>
<accession>A0A8M1KMS0</accession>